<dbReference type="OrthoDB" id="673865at2759"/>
<accession>R0FZ57</accession>
<dbReference type="PROSITE" id="PS50181">
    <property type="entry name" value="FBOX"/>
    <property type="match status" value="1"/>
</dbReference>
<organism evidence="2 3">
    <name type="scientific">Capsella rubella</name>
    <dbReference type="NCBI Taxonomy" id="81985"/>
    <lineage>
        <taxon>Eukaryota</taxon>
        <taxon>Viridiplantae</taxon>
        <taxon>Streptophyta</taxon>
        <taxon>Embryophyta</taxon>
        <taxon>Tracheophyta</taxon>
        <taxon>Spermatophyta</taxon>
        <taxon>Magnoliopsida</taxon>
        <taxon>eudicotyledons</taxon>
        <taxon>Gunneridae</taxon>
        <taxon>Pentapetalae</taxon>
        <taxon>rosids</taxon>
        <taxon>malvids</taxon>
        <taxon>Brassicales</taxon>
        <taxon>Brassicaceae</taxon>
        <taxon>Camelineae</taxon>
        <taxon>Capsella</taxon>
    </lineage>
</organism>
<dbReference type="EMBL" id="KB870808">
    <property type="protein sequence ID" value="EOA28377.1"/>
    <property type="molecule type" value="Genomic_DNA"/>
</dbReference>
<dbReference type="InterPro" id="IPR032675">
    <property type="entry name" value="LRR_dom_sf"/>
</dbReference>
<dbReference type="SUPFAM" id="SSF81383">
    <property type="entry name" value="F-box domain"/>
    <property type="match status" value="1"/>
</dbReference>
<dbReference type="InterPro" id="IPR001810">
    <property type="entry name" value="F-box_dom"/>
</dbReference>
<dbReference type="SUPFAM" id="SSF52047">
    <property type="entry name" value="RNI-like"/>
    <property type="match status" value="1"/>
</dbReference>
<dbReference type="Gene3D" id="3.80.10.10">
    <property type="entry name" value="Ribonuclease Inhibitor"/>
    <property type="match status" value="1"/>
</dbReference>
<dbReference type="PANTHER" id="PTHR31900:SF30">
    <property type="entry name" value="SUPERFAMILY PROTEIN, PUTATIVE-RELATED"/>
    <property type="match status" value="1"/>
</dbReference>
<evidence type="ECO:0000259" key="1">
    <source>
        <dbReference type="PROSITE" id="PS50181"/>
    </source>
</evidence>
<reference evidence="3" key="1">
    <citation type="journal article" date="2013" name="Nat. Genet.">
        <title>The Capsella rubella genome and the genomic consequences of rapid mating system evolution.</title>
        <authorList>
            <person name="Slotte T."/>
            <person name="Hazzouri K.M."/>
            <person name="Agren J.A."/>
            <person name="Koenig D."/>
            <person name="Maumus F."/>
            <person name="Guo Y.L."/>
            <person name="Steige K."/>
            <person name="Platts A.E."/>
            <person name="Escobar J.S."/>
            <person name="Newman L.K."/>
            <person name="Wang W."/>
            <person name="Mandakova T."/>
            <person name="Vello E."/>
            <person name="Smith L.M."/>
            <person name="Henz S.R."/>
            <person name="Steffen J."/>
            <person name="Takuno S."/>
            <person name="Brandvain Y."/>
            <person name="Coop G."/>
            <person name="Andolfatto P."/>
            <person name="Hu T.T."/>
            <person name="Blanchette M."/>
            <person name="Clark R.M."/>
            <person name="Quesneville H."/>
            <person name="Nordborg M."/>
            <person name="Gaut B.S."/>
            <person name="Lysak M.A."/>
            <person name="Jenkins J."/>
            <person name="Grimwood J."/>
            <person name="Chapman J."/>
            <person name="Prochnik S."/>
            <person name="Shu S."/>
            <person name="Rokhsar D."/>
            <person name="Schmutz J."/>
            <person name="Weigel D."/>
            <person name="Wright S.I."/>
        </authorList>
    </citation>
    <scope>NUCLEOTIDE SEQUENCE [LARGE SCALE GENOMIC DNA]</scope>
    <source>
        <strain evidence="3">cv. Monte Gargano</strain>
    </source>
</reference>
<dbReference type="STRING" id="81985.R0FZ57"/>
<protein>
    <recommendedName>
        <fullName evidence="1">F-box domain-containing protein</fullName>
    </recommendedName>
</protein>
<dbReference type="InterPro" id="IPR036047">
    <property type="entry name" value="F-box-like_dom_sf"/>
</dbReference>
<sequence length="464" mass="53044">MDSRRNQDKISGLPDFILALIISTLPLKEAVKASLVSKGLNDLYRKRCVNNIVFNESEFMKCYAPNDEKTKRVTRVSFVYFMLGWFSRLSDKAIESFELYISKPVGFETQINSLMEFAVFKQVKNLILDFSDPSWTTNNEARVVQLPECFYNLINLESLKLLACGFDPSRLRRPGSLKVLSFGWIQLRQIMSLLSRSPMLESLSIQNCWDVGLEAITGYNSRLRELVFENCGFSVASSTLDLPNILIFKYSGKVHFFEFLRVNREMKEAYLDFGAETAYNEETGTQLSGLLYDLSSATTLTVCPFLIQLVQFGKDPVRLGEPMETRHLVLNTNMHPNEFIGIRLLIKSCRELETLTFQIVAPRPVPMITPPVFDPDTYWKFRNSHACLKETLKVVKVRDFTGGMYELLMLQFLFRCGLVLERVELYLPKGLGGIEKRLALAAAQEVGMTFKAASVHLRIFLRNV</sequence>
<name>R0FZ57_9BRAS</name>
<proteinExistence type="predicted"/>
<dbReference type="PANTHER" id="PTHR31900">
    <property type="entry name" value="F-BOX/RNI SUPERFAMILY PROTEIN-RELATED"/>
    <property type="match status" value="1"/>
</dbReference>
<dbReference type="KEGG" id="crb:17888182"/>
<evidence type="ECO:0000313" key="2">
    <source>
        <dbReference type="EMBL" id="EOA28377.1"/>
    </source>
</evidence>
<dbReference type="Pfam" id="PF00646">
    <property type="entry name" value="F-box"/>
    <property type="match status" value="1"/>
</dbReference>
<dbReference type="Pfam" id="PF23622">
    <property type="entry name" value="LRR_At1g61320_AtMIF1"/>
    <property type="match status" value="1"/>
</dbReference>
<dbReference type="InterPro" id="IPR050232">
    <property type="entry name" value="FBL13/AtMIF1-like"/>
</dbReference>
<dbReference type="eggNOG" id="ENOG502QVFC">
    <property type="taxonomic scope" value="Eukaryota"/>
</dbReference>
<dbReference type="InterPro" id="IPR055357">
    <property type="entry name" value="LRR_At1g61320_AtMIF1"/>
</dbReference>
<dbReference type="Proteomes" id="UP000029121">
    <property type="component" value="Unassembled WGS sequence"/>
</dbReference>
<evidence type="ECO:0000313" key="3">
    <source>
        <dbReference type="Proteomes" id="UP000029121"/>
    </source>
</evidence>
<feature type="domain" description="F-box" evidence="1">
    <location>
        <begin position="7"/>
        <end position="57"/>
    </location>
</feature>
<gene>
    <name evidence="2" type="ORF">CARUB_v10024582mg</name>
</gene>
<keyword evidence="3" id="KW-1185">Reference proteome</keyword>
<dbReference type="AlphaFoldDB" id="R0FZ57"/>